<evidence type="ECO:0000313" key="3">
    <source>
        <dbReference type="Proteomes" id="UP000192257"/>
    </source>
</evidence>
<sequence length="753" mass="86741">MTAVCEGYSSENIALRVECEAQEAEIAQLKNFLQQSVARPDLYPGPQRVTLNKALNVFPEKAWQQLNNDVPHVDDSDVIRALEEQLKDKNEQLSLCFQEITQLKNDLKNNSPPGTVIHEENTAHLLSQINFLHNEVERLEQQVATVRENAVEEVQAIAVEYKEKLLLKEKENRSIVEQLRGRKNRSIDGEDFVSRCKMLESQLALALSEKNSLLIEKNDLSTKIRKLDTALKERKHEALEAQRMASHESVTSGSQIKSLQEVIQVLSDERTSLQKQLHQFRSEKNIEHVHNETQTENALVCTLTQTETVCMSEKECQVDLITYSGDIGAQSVQSLTHLLEIKCAEYDDLRAQMDDLSSIHRDTLSTLERTKKRLVEEVERRKLLSDDAEKLSLQVRSLQQKCSQQAAAERELYAKVSSVEEQKQLLRMSSVNIEREKHGLEEQLQQYQKDMDQLIANKNYCNQQVAQLSSENEKLQAEIQRLHQHEAQLAYSLKAKDGELREILSAYQNAVKEVELQTDSQRTIERELEATRATLASKEQGIIYLQEQLNQLHHRDQQLSLDLQTFEYENSQLHRKIVQTEALVAQLESNCNELQQVSLAKDRATEELQQSLAELSKQIVLKENECMLLRQRCESLQRDVSRLQSAHELESRRLHELEDINARLVVRGVMSSEDDDRVNVLREEVKVLKESLQEKNFSLQTLQEQLQREQDERKKCTRELQVAQTSLEEALDSKERLQQVVLDQAATLSHLSQ</sequence>
<protein>
    <submittedName>
        <fullName evidence="2">BRCT domain-containing protein</fullName>
    </submittedName>
</protein>
<proteinExistence type="predicted"/>
<feature type="coiled-coil region" evidence="1">
    <location>
        <begin position="685"/>
        <end position="740"/>
    </location>
</feature>
<dbReference type="EMBL" id="NBCO01000046">
    <property type="protein sequence ID" value="ORC84350.1"/>
    <property type="molecule type" value="Genomic_DNA"/>
</dbReference>
<name>A0A1X0NJR6_9TRYP</name>
<dbReference type="RefSeq" id="XP_028878416.1">
    <property type="nucleotide sequence ID" value="XM_029030348.1"/>
</dbReference>
<dbReference type="AlphaFoldDB" id="A0A1X0NJR6"/>
<feature type="coiled-coil region" evidence="1">
    <location>
        <begin position="430"/>
        <end position="488"/>
    </location>
</feature>
<gene>
    <name evidence="2" type="ORF">TM35_000461690</name>
</gene>
<feature type="coiled-coil region" evidence="1">
    <location>
        <begin position="570"/>
        <end position="646"/>
    </location>
</feature>
<evidence type="ECO:0000313" key="2">
    <source>
        <dbReference type="EMBL" id="ORC84350.1"/>
    </source>
</evidence>
<organism evidence="2 3">
    <name type="scientific">Trypanosoma theileri</name>
    <dbReference type="NCBI Taxonomy" id="67003"/>
    <lineage>
        <taxon>Eukaryota</taxon>
        <taxon>Discoba</taxon>
        <taxon>Euglenozoa</taxon>
        <taxon>Kinetoplastea</taxon>
        <taxon>Metakinetoplastina</taxon>
        <taxon>Trypanosomatida</taxon>
        <taxon>Trypanosomatidae</taxon>
        <taxon>Trypanosoma</taxon>
    </lineage>
</organism>
<comment type="caution">
    <text evidence="2">The sequence shown here is derived from an EMBL/GenBank/DDBJ whole genome shotgun (WGS) entry which is preliminary data.</text>
</comment>
<keyword evidence="3" id="KW-1185">Reference proteome</keyword>
<feature type="coiled-coil region" evidence="1">
    <location>
        <begin position="256"/>
        <end position="283"/>
    </location>
</feature>
<dbReference type="GeneID" id="39990128"/>
<reference evidence="2 3" key="1">
    <citation type="submission" date="2017-03" db="EMBL/GenBank/DDBJ databases">
        <title>An alternative strategy for trypanosome survival in the mammalian bloodstream revealed through genome and transcriptome analysis of the ubiquitous bovine parasite Trypanosoma (Megatrypanum) theileri.</title>
        <authorList>
            <person name="Kelly S."/>
            <person name="Ivens A."/>
            <person name="Mott A."/>
            <person name="O'Neill E."/>
            <person name="Emms D."/>
            <person name="Macleod O."/>
            <person name="Voorheis P."/>
            <person name="Matthews J."/>
            <person name="Matthews K."/>
            <person name="Carrington M."/>
        </authorList>
    </citation>
    <scope>NUCLEOTIDE SEQUENCE [LARGE SCALE GENOMIC DNA]</scope>
    <source>
        <strain evidence="2">Edinburgh</strain>
    </source>
</reference>
<accession>A0A1X0NJR6</accession>
<dbReference type="VEuPathDB" id="TriTrypDB:TM35_000461690"/>
<feature type="coiled-coil region" evidence="1">
    <location>
        <begin position="79"/>
        <end position="156"/>
    </location>
</feature>
<keyword evidence="1" id="KW-0175">Coiled coil</keyword>
<dbReference type="OrthoDB" id="272048at2759"/>
<dbReference type="Proteomes" id="UP000192257">
    <property type="component" value="Unassembled WGS sequence"/>
</dbReference>
<evidence type="ECO:0000256" key="1">
    <source>
        <dbReference type="SAM" id="Coils"/>
    </source>
</evidence>